<reference evidence="2" key="2">
    <citation type="submission" date="2025-08" db="UniProtKB">
        <authorList>
            <consortium name="RefSeq"/>
        </authorList>
    </citation>
    <scope>IDENTIFICATION</scope>
    <source>
        <tissue evidence="2">Leaf</tissue>
    </source>
</reference>
<reference evidence="1" key="1">
    <citation type="journal article" date="2014" name="Nat. Commun.">
        <title>The emerging biofuel crop Camelina sativa retains a highly undifferentiated hexaploid genome structure.</title>
        <authorList>
            <person name="Kagale S."/>
            <person name="Koh C."/>
            <person name="Nixon J."/>
            <person name="Bollina V."/>
            <person name="Clarke W.E."/>
            <person name="Tuteja R."/>
            <person name="Spillane C."/>
            <person name="Robinson S.J."/>
            <person name="Links M.G."/>
            <person name="Clarke C."/>
            <person name="Higgins E.E."/>
            <person name="Huebert T."/>
            <person name="Sharpe A.G."/>
            <person name="Parkin I.A."/>
        </authorList>
    </citation>
    <scope>NUCLEOTIDE SEQUENCE [LARGE SCALE GENOMIC DNA]</scope>
    <source>
        <strain evidence="1">cv. DH55</strain>
    </source>
</reference>
<dbReference type="GeneID" id="104756768"/>
<dbReference type="RefSeq" id="XP_010477717.1">
    <property type="nucleotide sequence ID" value="XM_010479415.2"/>
</dbReference>
<accession>A0ABM0WXV2</accession>
<organism evidence="1 2">
    <name type="scientific">Camelina sativa</name>
    <name type="common">False flax</name>
    <name type="synonym">Myagrum sativum</name>
    <dbReference type="NCBI Taxonomy" id="90675"/>
    <lineage>
        <taxon>Eukaryota</taxon>
        <taxon>Viridiplantae</taxon>
        <taxon>Streptophyta</taxon>
        <taxon>Embryophyta</taxon>
        <taxon>Tracheophyta</taxon>
        <taxon>Spermatophyta</taxon>
        <taxon>Magnoliopsida</taxon>
        <taxon>eudicotyledons</taxon>
        <taxon>Gunneridae</taxon>
        <taxon>Pentapetalae</taxon>
        <taxon>rosids</taxon>
        <taxon>malvids</taxon>
        <taxon>Brassicales</taxon>
        <taxon>Brassicaceae</taxon>
        <taxon>Camelineae</taxon>
        <taxon>Camelina</taxon>
    </lineage>
</organism>
<name>A0ABM0WXV2_CAMSA</name>
<gene>
    <name evidence="2" type="primary">LOC104756768</name>
</gene>
<protein>
    <submittedName>
        <fullName evidence="2">Uncharacterized protein At1g24010-like</fullName>
    </submittedName>
</protein>
<evidence type="ECO:0000313" key="2">
    <source>
        <dbReference type="RefSeq" id="XP_010477717.1"/>
    </source>
</evidence>
<evidence type="ECO:0000313" key="1">
    <source>
        <dbReference type="Proteomes" id="UP000694864"/>
    </source>
</evidence>
<keyword evidence="1" id="KW-1185">Reference proteome</keyword>
<proteinExistence type="predicted"/>
<dbReference type="Proteomes" id="UP000694864">
    <property type="component" value="Chromosome 17"/>
</dbReference>
<sequence>MTRGGYLSVEFDIKSPAYRFCVGYMLIAKPIIDKVSTEEVEVDLPSEKKKVRLRMEGFQIPEWFKTLAIPFIRSTIDREEAKSRNPDYYKKLDCSKEP</sequence>